<protein>
    <submittedName>
        <fullName evidence="1">Uncharacterized protein</fullName>
    </submittedName>
</protein>
<evidence type="ECO:0000313" key="1">
    <source>
        <dbReference type="EMBL" id="NYF98700.1"/>
    </source>
</evidence>
<organism evidence="1 2">
    <name type="scientific">Janibacter cremeus</name>
    <dbReference type="NCBI Taxonomy" id="1285192"/>
    <lineage>
        <taxon>Bacteria</taxon>
        <taxon>Bacillati</taxon>
        <taxon>Actinomycetota</taxon>
        <taxon>Actinomycetes</taxon>
        <taxon>Micrococcales</taxon>
        <taxon>Intrasporangiaceae</taxon>
        <taxon>Janibacter</taxon>
    </lineage>
</organism>
<comment type="caution">
    <text evidence="1">The sequence shown here is derived from an EMBL/GenBank/DDBJ whole genome shotgun (WGS) entry which is preliminary data.</text>
</comment>
<reference evidence="1 2" key="1">
    <citation type="submission" date="2020-07" db="EMBL/GenBank/DDBJ databases">
        <title>Sequencing the genomes of 1000 actinobacteria strains.</title>
        <authorList>
            <person name="Klenk H.-P."/>
        </authorList>
    </citation>
    <scope>NUCLEOTIDE SEQUENCE [LARGE SCALE GENOMIC DNA]</scope>
    <source>
        <strain evidence="1 2">DSM 26154</strain>
    </source>
</reference>
<evidence type="ECO:0000313" key="2">
    <source>
        <dbReference type="Proteomes" id="UP000554054"/>
    </source>
</evidence>
<name>A0A852VTG4_9MICO</name>
<dbReference type="Proteomes" id="UP000554054">
    <property type="component" value="Unassembled WGS sequence"/>
</dbReference>
<gene>
    <name evidence="1" type="ORF">BJY20_002092</name>
</gene>
<sequence length="32" mass="3743">MLFPECGRRPNEMRNLLAQLRKVTEATDSLRP</sequence>
<keyword evidence="2" id="KW-1185">Reference proteome</keyword>
<proteinExistence type="predicted"/>
<dbReference type="AlphaFoldDB" id="A0A852VTG4"/>
<accession>A0A852VTG4</accession>
<dbReference type="EMBL" id="JACCAE010000001">
    <property type="protein sequence ID" value="NYF98700.1"/>
    <property type="molecule type" value="Genomic_DNA"/>
</dbReference>